<dbReference type="Proteomes" id="UP000270261">
    <property type="component" value="Unassembled WGS sequence"/>
</dbReference>
<sequence length="362" mass="39642">MADEQIEAVRQRIDALDAQLLQLVNERARLAQEIGHLKQGANDAPVYRPEREAMIIQRLQQANPGPLPGGAVRAIWRELMSACRGLERPLRVAFLGPWGTFSEAAMRQRFGDAVEGVPCASIDDVFRVSESGTVDFGVVPIENSTEGSVTRSQDLFLNTPLRIASEITVPVRHVLMSRSGLTADVKKVVAHPQALAQCTNWLQRNLPDVELMPVSSNGEGARLAAADGSLAAIGSETALALYDLVAVAHAIQDDPMNRTRFLVIGMQQVARSGMDQTSLILGVPDRAGALYELIEPLSRHGVTMKRFESRPARQGGWEYYFYIDLTGHQDDPAVAKALMELKDRSAFFRLLGSYPSERATVG</sequence>
<dbReference type="InterPro" id="IPR008242">
    <property type="entry name" value="Chor_mutase/pphenate_deHydtase"/>
</dbReference>
<evidence type="ECO:0000256" key="8">
    <source>
        <dbReference type="ARBA" id="ARBA00014401"/>
    </source>
</evidence>
<dbReference type="SUPFAM" id="SSF53850">
    <property type="entry name" value="Periplasmic binding protein-like II"/>
    <property type="match status" value="1"/>
</dbReference>
<evidence type="ECO:0000256" key="17">
    <source>
        <dbReference type="ARBA" id="ARBA00031520"/>
    </source>
</evidence>
<dbReference type="GO" id="GO:0009094">
    <property type="term" value="P:L-phenylalanine biosynthetic process"/>
    <property type="evidence" value="ECO:0007669"/>
    <property type="project" value="UniProtKB-UniPathway"/>
</dbReference>
<keyword evidence="25" id="KW-1185">Reference proteome</keyword>
<dbReference type="AlphaFoldDB" id="A0A426FQV5"/>
<dbReference type="EMBL" id="RRUE01000001">
    <property type="protein sequence ID" value="RRN45040.1"/>
    <property type="molecule type" value="Genomic_DNA"/>
</dbReference>
<keyword evidence="15" id="KW-0511">Multifunctional enzyme</keyword>
<comment type="catalytic activity">
    <reaction evidence="18">
        <text>prephenate + H(+) = 3-phenylpyruvate + CO2 + H2O</text>
        <dbReference type="Rhea" id="RHEA:21648"/>
        <dbReference type="ChEBI" id="CHEBI:15377"/>
        <dbReference type="ChEBI" id="CHEBI:15378"/>
        <dbReference type="ChEBI" id="CHEBI:16526"/>
        <dbReference type="ChEBI" id="CHEBI:18005"/>
        <dbReference type="ChEBI" id="CHEBI:29934"/>
        <dbReference type="EC" id="4.2.1.51"/>
    </reaction>
</comment>
<dbReference type="Pfam" id="PF01842">
    <property type="entry name" value="ACT"/>
    <property type="match status" value="1"/>
</dbReference>
<dbReference type="InterPro" id="IPR001086">
    <property type="entry name" value="Preph_deHydtase"/>
</dbReference>
<dbReference type="PROSITE" id="PS51671">
    <property type="entry name" value="ACT"/>
    <property type="match status" value="1"/>
</dbReference>
<dbReference type="Pfam" id="PF01817">
    <property type="entry name" value="CM_2"/>
    <property type="match status" value="1"/>
</dbReference>
<evidence type="ECO:0000259" key="23">
    <source>
        <dbReference type="PROSITE" id="PS51671"/>
    </source>
</evidence>
<protein>
    <recommendedName>
        <fullName evidence="8">Bifunctional chorismate mutase/prephenate dehydratase</fullName>
        <ecNumber evidence="7">4.2.1.51</ecNumber>
        <ecNumber evidence="6">5.4.99.5</ecNumber>
    </recommendedName>
    <alternativeName>
        <fullName evidence="17">Chorismate mutase-prephenate dehydratase</fullName>
    </alternativeName>
    <alternativeName>
        <fullName evidence="16">p-protein</fullName>
    </alternativeName>
</protein>
<dbReference type="EC" id="5.4.99.5" evidence="6"/>
<dbReference type="CDD" id="cd13630">
    <property type="entry name" value="PBP2_PDT_1"/>
    <property type="match status" value="1"/>
</dbReference>
<dbReference type="UniPathway" id="UPA00121">
    <property type="reaction ID" value="UER00345"/>
</dbReference>
<evidence type="ECO:0000256" key="14">
    <source>
        <dbReference type="ARBA" id="ARBA00023239"/>
    </source>
</evidence>
<comment type="subcellular location">
    <subcellularLocation>
        <location evidence="3">Cytoplasm</location>
    </subcellularLocation>
</comment>
<dbReference type="RefSeq" id="WP_125094471.1">
    <property type="nucleotide sequence ID" value="NZ_RRUE01000001.1"/>
</dbReference>
<dbReference type="PROSITE" id="PS51171">
    <property type="entry name" value="PREPHENATE_DEHYDR_3"/>
    <property type="match status" value="1"/>
</dbReference>
<dbReference type="InterPro" id="IPR036979">
    <property type="entry name" value="CM_dom_sf"/>
</dbReference>
<dbReference type="Gene3D" id="3.30.70.260">
    <property type="match status" value="1"/>
</dbReference>
<evidence type="ECO:0000256" key="13">
    <source>
        <dbReference type="ARBA" id="ARBA00023235"/>
    </source>
</evidence>
<keyword evidence="10" id="KW-0028">Amino-acid biosynthesis</keyword>
<comment type="pathway">
    <text evidence="4">Amino-acid biosynthesis; L-phenylalanine biosynthesis; phenylpyruvate from prephenate: step 1/1.</text>
</comment>
<dbReference type="InterPro" id="IPR036263">
    <property type="entry name" value="Chorismate_II_sf"/>
</dbReference>
<keyword evidence="13" id="KW-0413">Isomerase</keyword>
<dbReference type="SUPFAM" id="SSF55021">
    <property type="entry name" value="ACT-like"/>
    <property type="match status" value="1"/>
</dbReference>
<feature type="site" description="Essential for prephenate dehydratase activity" evidence="19">
    <location>
        <position position="259"/>
    </location>
</feature>
<keyword evidence="12" id="KW-0584">Phenylalanine biosynthesis</keyword>
<evidence type="ECO:0000256" key="16">
    <source>
        <dbReference type="ARBA" id="ARBA00031175"/>
    </source>
</evidence>
<dbReference type="FunFam" id="3.30.70.260:FF:000012">
    <property type="entry name" value="Prephenate dehydratase"/>
    <property type="match status" value="1"/>
</dbReference>
<evidence type="ECO:0000256" key="1">
    <source>
        <dbReference type="ARBA" id="ARBA00000824"/>
    </source>
</evidence>
<keyword evidence="20" id="KW-0175">Coiled coil</keyword>
<dbReference type="SMART" id="SM00830">
    <property type="entry name" value="CM_2"/>
    <property type="match status" value="1"/>
</dbReference>
<dbReference type="InterPro" id="IPR002701">
    <property type="entry name" value="CM_II_prokaryot"/>
</dbReference>
<keyword evidence="11" id="KW-0057">Aromatic amino acid biosynthesis</keyword>
<evidence type="ECO:0000256" key="11">
    <source>
        <dbReference type="ARBA" id="ARBA00023141"/>
    </source>
</evidence>
<feature type="coiled-coil region" evidence="20">
    <location>
        <begin position="6"/>
        <end position="33"/>
    </location>
</feature>
<evidence type="ECO:0000313" key="25">
    <source>
        <dbReference type="Proteomes" id="UP000270261"/>
    </source>
</evidence>
<dbReference type="NCBIfam" id="TIGR01807">
    <property type="entry name" value="CM_P2"/>
    <property type="match status" value="1"/>
</dbReference>
<dbReference type="EC" id="4.2.1.51" evidence="7"/>
<evidence type="ECO:0000256" key="2">
    <source>
        <dbReference type="ARBA" id="ARBA00002364"/>
    </source>
</evidence>
<dbReference type="Gene3D" id="3.40.190.10">
    <property type="entry name" value="Periplasmic binding protein-like II"/>
    <property type="match status" value="2"/>
</dbReference>
<dbReference type="Gene3D" id="1.20.59.10">
    <property type="entry name" value="Chorismate mutase"/>
    <property type="match status" value="1"/>
</dbReference>
<gene>
    <name evidence="24" type="primary">pheA</name>
    <name evidence="24" type="ORF">EHV23_01925</name>
</gene>
<proteinExistence type="predicted"/>
<evidence type="ECO:0000256" key="9">
    <source>
        <dbReference type="ARBA" id="ARBA00022490"/>
    </source>
</evidence>
<evidence type="ECO:0000256" key="12">
    <source>
        <dbReference type="ARBA" id="ARBA00023222"/>
    </source>
</evidence>
<comment type="caution">
    <text evidence="24">The sequence shown here is derived from an EMBL/GenBank/DDBJ whole genome shotgun (WGS) entry which is preliminary data.</text>
</comment>
<dbReference type="PANTHER" id="PTHR21022">
    <property type="entry name" value="PREPHENATE DEHYDRATASE P PROTEIN"/>
    <property type="match status" value="1"/>
</dbReference>
<dbReference type="GO" id="GO:0005737">
    <property type="term" value="C:cytoplasm"/>
    <property type="evidence" value="ECO:0007669"/>
    <property type="project" value="UniProtKB-SubCell"/>
</dbReference>
<comment type="catalytic activity">
    <reaction evidence="1">
        <text>chorismate = prephenate</text>
        <dbReference type="Rhea" id="RHEA:13897"/>
        <dbReference type="ChEBI" id="CHEBI:29748"/>
        <dbReference type="ChEBI" id="CHEBI:29934"/>
        <dbReference type="EC" id="5.4.99.5"/>
    </reaction>
</comment>
<dbReference type="PROSITE" id="PS00857">
    <property type="entry name" value="PREPHENATE_DEHYDR_1"/>
    <property type="match status" value="1"/>
</dbReference>
<dbReference type="GO" id="GO:0004664">
    <property type="term" value="F:prephenate dehydratase activity"/>
    <property type="evidence" value="ECO:0007669"/>
    <property type="project" value="UniProtKB-EC"/>
</dbReference>
<dbReference type="PANTHER" id="PTHR21022:SF19">
    <property type="entry name" value="PREPHENATE DEHYDRATASE-RELATED"/>
    <property type="match status" value="1"/>
</dbReference>
<evidence type="ECO:0000256" key="4">
    <source>
        <dbReference type="ARBA" id="ARBA00004741"/>
    </source>
</evidence>
<dbReference type="GO" id="GO:0004106">
    <property type="term" value="F:chorismate mutase activity"/>
    <property type="evidence" value="ECO:0007669"/>
    <property type="project" value="UniProtKB-EC"/>
</dbReference>
<dbReference type="GO" id="GO:0046417">
    <property type="term" value="P:chorismate metabolic process"/>
    <property type="evidence" value="ECO:0007669"/>
    <property type="project" value="InterPro"/>
</dbReference>
<comment type="pathway">
    <text evidence="5">Metabolic intermediate biosynthesis; prephenate biosynthesis; prephenate from chorismate: step 1/1.</text>
</comment>
<evidence type="ECO:0000256" key="18">
    <source>
        <dbReference type="ARBA" id="ARBA00047848"/>
    </source>
</evidence>
<dbReference type="UniPathway" id="UPA00120">
    <property type="reaction ID" value="UER00203"/>
</dbReference>
<dbReference type="OrthoDB" id="9802281at2"/>
<evidence type="ECO:0000313" key="24">
    <source>
        <dbReference type="EMBL" id="RRN45040.1"/>
    </source>
</evidence>
<evidence type="ECO:0000256" key="6">
    <source>
        <dbReference type="ARBA" id="ARBA00012404"/>
    </source>
</evidence>
<dbReference type="NCBIfam" id="NF008865">
    <property type="entry name" value="PRK11898.1"/>
    <property type="match status" value="1"/>
</dbReference>
<evidence type="ECO:0000256" key="5">
    <source>
        <dbReference type="ARBA" id="ARBA00004817"/>
    </source>
</evidence>
<evidence type="ECO:0000256" key="7">
    <source>
        <dbReference type="ARBA" id="ARBA00013147"/>
    </source>
</evidence>
<evidence type="ECO:0000256" key="10">
    <source>
        <dbReference type="ARBA" id="ARBA00022605"/>
    </source>
</evidence>
<dbReference type="CDD" id="cd04905">
    <property type="entry name" value="ACT_CM-PDT"/>
    <property type="match status" value="1"/>
</dbReference>
<feature type="domain" description="Chorismate mutase" evidence="21">
    <location>
        <begin position="1"/>
        <end position="91"/>
    </location>
</feature>
<organism evidence="24 25">
    <name type="scientific">Lautropia dentalis</name>
    <dbReference type="NCBI Taxonomy" id="2490857"/>
    <lineage>
        <taxon>Bacteria</taxon>
        <taxon>Pseudomonadati</taxon>
        <taxon>Pseudomonadota</taxon>
        <taxon>Betaproteobacteria</taxon>
        <taxon>Burkholderiales</taxon>
        <taxon>Burkholderiaceae</taxon>
        <taxon>Lautropia</taxon>
    </lineage>
</organism>
<evidence type="ECO:0000256" key="15">
    <source>
        <dbReference type="ARBA" id="ARBA00023268"/>
    </source>
</evidence>
<keyword evidence="14 24" id="KW-0456">Lyase</keyword>
<evidence type="ECO:0000256" key="20">
    <source>
        <dbReference type="SAM" id="Coils"/>
    </source>
</evidence>
<evidence type="ECO:0000259" key="21">
    <source>
        <dbReference type="PROSITE" id="PS51168"/>
    </source>
</evidence>
<dbReference type="Pfam" id="PF00800">
    <property type="entry name" value="PDT"/>
    <property type="match status" value="1"/>
</dbReference>
<feature type="domain" description="ACT" evidence="23">
    <location>
        <begin position="278"/>
        <end position="355"/>
    </location>
</feature>
<evidence type="ECO:0000256" key="3">
    <source>
        <dbReference type="ARBA" id="ARBA00004496"/>
    </source>
</evidence>
<reference evidence="24 25" key="1">
    <citation type="submission" date="2018-11" db="EMBL/GenBank/DDBJ databases">
        <title>Genome sequencing of Lautropia sp. KCOM 2505 (= ChDC F240).</title>
        <authorList>
            <person name="Kook J.-K."/>
            <person name="Park S.-N."/>
            <person name="Lim Y.K."/>
        </authorList>
    </citation>
    <scope>NUCLEOTIDE SEQUENCE [LARGE SCALE GENOMIC DNA]</scope>
    <source>
        <strain evidence="24 25">KCOM 2505</strain>
    </source>
</reference>
<dbReference type="InterPro" id="IPR010957">
    <property type="entry name" value="G/b/e-P-prot_chorismate_mutase"/>
</dbReference>
<accession>A0A426FQV5</accession>
<evidence type="ECO:0000256" key="19">
    <source>
        <dbReference type="PIRSR" id="PIRSR001500-2"/>
    </source>
</evidence>
<comment type="function">
    <text evidence="2">Catalyzes the Claisen rearrangement of chorismate to prephenate and the decarboxylation/dehydration of prephenate to phenylpyruvate.</text>
</comment>
<dbReference type="InterPro" id="IPR002912">
    <property type="entry name" value="ACT_dom"/>
</dbReference>
<evidence type="ECO:0000259" key="22">
    <source>
        <dbReference type="PROSITE" id="PS51171"/>
    </source>
</evidence>
<dbReference type="InterPro" id="IPR045865">
    <property type="entry name" value="ACT-like_dom_sf"/>
</dbReference>
<dbReference type="PIRSF" id="PIRSF001500">
    <property type="entry name" value="Chor_mut_pdt_Ppr"/>
    <property type="match status" value="1"/>
</dbReference>
<feature type="domain" description="Prephenate dehydratase" evidence="22">
    <location>
        <begin position="91"/>
        <end position="266"/>
    </location>
</feature>
<dbReference type="PROSITE" id="PS51168">
    <property type="entry name" value="CHORISMATE_MUT_2"/>
    <property type="match status" value="1"/>
</dbReference>
<dbReference type="SUPFAM" id="SSF48600">
    <property type="entry name" value="Chorismate mutase II"/>
    <property type="match status" value="1"/>
</dbReference>
<dbReference type="InterPro" id="IPR018528">
    <property type="entry name" value="Preph_deHydtase_CS"/>
</dbReference>
<name>A0A426FQV5_9BURK</name>
<keyword evidence="9" id="KW-0963">Cytoplasm</keyword>